<keyword evidence="2" id="KW-1185">Reference proteome</keyword>
<evidence type="ECO:0000313" key="2">
    <source>
        <dbReference type="Proteomes" id="UP000615455"/>
    </source>
</evidence>
<gene>
    <name evidence="1" type="ORF">GCM10008018_56700</name>
</gene>
<name>A0ABQ1F8E6_9BACL</name>
<organism evidence="1 2">
    <name type="scientific">Paenibacillus marchantiophytorum</name>
    <dbReference type="NCBI Taxonomy" id="1619310"/>
    <lineage>
        <taxon>Bacteria</taxon>
        <taxon>Bacillati</taxon>
        <taxon>Bacillota</taxon>
        <taxon>Bacilli</taxon>
        <taxon>Bacillales</taxon>
        <taxon>Paenibacillaceae</taxon>
        <taxon>Paenibacillus</taxon>
    </lineage>
</organism>
<dbReference type="EMBL" id="BMHE01000044">
    <property type="protein sequence ID" value="GGA03381.1"/>
    <property type="molecule type" value="Genomic_DNA"/>
</dbReference>
<evidence type="ECO:0000313" key="1">
    <source>
        <dbReference type="EMBL" id="GGA03381.1"/>
    </source>
</evidence>
<protein>
    <submittedName>
        <fullName evidence="1">Uncharacterized protein</fullName>
    </submittedName>
</protein>
<dbReference type="Gene3D" id="3.30.420.40">
    <property type="match status" value="1"/>
</dbReference>
<reference evidence="2" key="1">
    <citation type="journal article" date="2019" name="Int. J. Syst. Evol. Microbiol.">
        <title>The Global Catalogue of Microorganisms (GCM) 10K type strain sequencing project: providing services to taxonomists for standard genome sequencing and annotation.</title>
        <authorList>
            <consortium name="The Broad Institute Genomics Platform"/>
            <consortium name="The Broad Institute Genome Sequencing Center for Infectious Disease"/>
            <person name="Wu L."/>
            <person name="Ma J."/>
        </authorList>
    </citation>
    <scope>NUCLEOTIDE SEQUENCE [LARGE SCALE GENOMIC DNA]</scope>
    <source>
        <strain evidence="2">CGMCC 1.15043</strain>
    </source>
</reference>
<accession>A0ABQ1F8E6</accession>
<comment type="caution">
    <text evidence="1">The sequence shown here is derived from an EMBL/GenBank/DDBJ whole genome shotgun (WGS) entry which is preliminary data.</text>
</comment>
<sequence>MYLLSWLNLAKFIYNIRHYLIKTLQRLLGEHEVTFLSTPHFQNRKIKVAIRKVAVSIEGAAAMFHLATHDSLLVKDEEIYNGCIGVCEIGALTTDFPVIKRMAIDNHFSHGEQIGIATYLDAVIRDVEDAYGYASTLIFNASMSLGEAHLP</sequence>
<dbReference type="Proteomes" id="UP000615455">
    <property type="component" value="Unassembled WGS sequence"/>
</dbReference>
<proteinExistence type="predicted"/>